<keyword evidence="1" id="KW-0472">Membrane</keyword>
<keyword evidence="3" id="KW-1185">Reference proteome</keyword>
<sequence length="115" mass="13569">MWTWRYSNSRKIKINKKYKIAVLTVLFVPGFSLYLLFFLLLRCRSSRSKVDEDRRGVGKRNRDLIWSSTLSGEPPCRRNRIAPRLREAVVSGRNKFRSFTTIVFVSSFIPLYFSV</sequence>
<keyword evidence="1" id="KW-1133">Transmembrane helix</keyword>
<keyword evidence="1" id="KW-0812">Transmembrane</keyword>
<gene>
    <name evidence="2" type="ORF">PUN28_006014</name>
</gene>
<name>A0AAW2G9J7_9HYME</name>
<accession>A0AAW2G9J7</accession>
<dbReference type="Proteomes" id="UP001430953">
    <property type="component" value="Unassembled WGS sequence"/>
</dbReference>
<dbReference type="EMBL" id="JADYXP020000005">
    <property type="protein sequence ID" value="KAL0123881.1"/>
    <property type="molecule type" value="Genomic_DNA"/>
</dbReference>
<evidence type="ECO:0008006" key="4">
    <source>
        <dbReference type="Google" id="ProtNLM"/>
    </source>
</evidence>
<comment type="caution">
    <text evidence="2">The sequence shown here is derived from an EMBL/GenBank/DDBJ whole genome shotgun (WGS) entry which is preliminary data.</text>
</comment>
<evidence type="ECO:0000313" key="2">
    <source>
        <dbReference type="EMBL" id="KAL0123881.1"/>
    </source>
</evidence>
<evidence type="ECO:0000256" key="1">
    <source>
        <dbReference type="SAM" id="Phobius"/>
    </source>
</evidence>
<proteinExistence type="predicted"/>
<reference evidence="2 3" key="1">
    <citation type="submission" date="2023-03" db="EMBL/GenBank/DDBJ databases">
        <title>High recombination rates correlate with genetic variation in Cardiocondyla obscurior ants.</title>
        <authorList>
            <person name="Errbii M."/>
        </authorList>
    </citation>
    <scope>NUCLEOTIDE SEQUENCE [LARGE SCALE GENOMIC DNA]</scope>
    <source>
        <strain evidence="2">Alpha-2009</strain>
        <tissue evidence="2">Whole body</tissue>
    </source>
</reference>
<evidence type="ECO:0000313" key="3">
    <source>
        <dbReference type="Proteomes" id="UP001430953"/>
    </source>
</evidence>
<protein>
    <recommendedName>
        <fullName evidence="4">Transmembrane protein</fullName>
    </recommendedName>
</protein>
<organism evidence="2 3">
    <name type="scientific">Cardiocondyla obscurior</name>
    <dbReference type="NCBI Taxonomy" id="286306"/>
    <lineage>
        <taxon>Eukaryota</taxon>
        <taxon>Metazoa</taxon>
        <taxon>Ecdysozoa</taxon>
        <taxon>Arthropoda</taxon>
        <taxon>Hexapoda</taxon>
        <taxon>Insecta</taxon>
        <taxon>Pterygota</taxon>
        <taxon>Neoptera</taxon>
        <taxon>Endopterygota</taxon>
        <taxon>Hymenoptera</taxon>
        <taxon>Apocrita</taxon>
        <taxon>Aculeata</taxon>
        <taxon>Formicoidea</taxon>
        <taxon>Formicidae</taxon>
        <taxon>Myrmicinae</taxon>
        <taxon>Cardiocondyla</taxon>
    </lineage>
</organism>
<feature type="transmembrane region" description="Helical" evidence="1">
    <location>
        <begin position="20"/>
        <end position="41"/>
    </location>
</feature>
<dbReference type="AlphaFoldDB" id="A0AAW2G9J7"/>